<evidence type="ECO:0000256" key="11">
    <source>
        <dbReference type="ARBA" id="ARBA00023235"/>
    </source>
</evidence>
<dbReference type="SUPFAM" id="SSF56726">
    <property type="entry name" value="DNA topoisomerase IV, alpha subunit"/>
    <property type="match status" value="1"/>
</dbReference>
<dbReference type="GO" id="GO:0003677">
    <property type="term" value="F:DNA binding"/>
    <property type="evidence" value="ECO:0007669"/>
    <property type="project" value="UniProtKB-UniRule"/>
</dbReference>
<keyword evidence="12" id="KW-0539">Nucleus</keyword>
<keyword evidence="10 14" id="KW-0238">DNA-binding</keyword>
<dbReference type="GO" id="GO:0046872">
    <property type="term" value="F:metal ion binding"/>
    <property type="evidence" value="ECO:0007669"/>
    <property type="project" value="UniProtKB-KW"/>
</dbReference>
<dbReference type="Gene3D" id="1.10.10.10">
    <property type="entry name" value="Winged helix-like DNA-binding domain superfamily/Winged helix DNA-binding domain"/>
    <property type="match status" value="1"/>
</dbReference>
<evidence type="ECO:0000313" key="18">
    <source>
        <dbReference type="Proteomes" id="UP000265160"/>
    </source>
</evidence>
<evidence type="ECO:0000259" key="15">
    <source>
        <dbReference type="Pfam" id="PF04406"/>
    </source>
</evidence>
<reference evidence="17" key="2">
    <citation type="submission" date="2025-08" db="UniProtKB">
        <authorList>
            <consortium name="Ensembl"/>
        </authorList>
    </citation>
    <scope>IDENTIFICATION</scope>
</reference>
<evidence type="ECO:0000256" key="8">
    <source>
        <dbReference type="ARBA" id="ARBA00022842"/>
    </source>
</evidence>
<dbReference type="Gene3D" id="3.40.1360.10">
    <property type="match status" value="1"/>
</dbReference>
<dbReference type="Ensembl" id="ENSMZET00005035990.1">
    <property type="protein sequence ID" value="ENSMZEP00005034753.1"/>
    <property type="gene ID" value="ENSMZEG00005025972.1"/>
</dbReference>
<dbReference type="GO" id="GO:0042138">
    <property type="term" value="P:meiotic DNA double-strand break formation"/>
    <property type="evidence" value="ECO:0007669"/>
    <property type="project" value="InterPro"/>
</dbReference>
<name>A0A3P9DK53_9CICH</name>
<evidence type="ECO:0000256" key="2">
    <source>
        <dbReference type="ARBA" id="ARBA00001946"/>
    </source>
</evidence>
<evidence type="ECO:0000313" key="17">
    <source>
        <dbReference type="Ensembl" id="ENSMZEP00005034753.1"/>
    </source>
</evidence>
<comment type="catalytic activity">
    <reaction evidence="1 14">
        <text>ATP-dependent breakage, passage and rejoining of double-stranded DNA.</text>
        <dbReference type="EC" id="5.6.2.2"/>
    </reaction>
</comment>
<dbReference type="Pfam" id="PF21180">
    <property type="entry name" value="TOP6A-Spo11_Toprim"/>
    <property type="match status" value="1"/>
</dbReference>
<evidence type="ECO:0000256" key="4">
    <source>
        <dbReference type="ARBA" id="ARBA00006559"/>
    </source>
</evidence>
<dbReference type="FunFam" id="3.40.1360.10:FF:000003">
    <property type="entry name" value="DNA topoisomerase 6 subunit A"/>
    <property type="match status" value="1"/>
</dbReference>
<dbReference type="PANTHER" id="PTHR10848">
    <property type="entry name" value="MEIOTIC RECOMBINATION PROTEIN SPO11"/>
    <property type="match status" value="1"/>
</dbReference>
<dbReference type="CDD" id="cd00223">
    <property type="entry name" value="TOPRIM_TopoIIB_SPO"/>
    <property type="match status" value="1"/>
</dbReference>
<proteinExistence type="inferred from homology"/>
<organism evidence="17 18">
    <name type="scientific">Maylandia zebra</name>
    <name type="common">zebra mbuna</name>
    <dbReference type="NCBI Taxonomy" id="106582"/>
    <lineage>
        <taxon>Eukaryota</taxon>
        <taxon>Metazoa</taxon>
        <taxon>Chordata</taxon>
        <taxon>Craniata</taxon>
        <taxon>Vertebrata</taxon>
        <taxon>Euteleostomi</taxon>
        <taxon>Actinopterygii</taxon>
        <taxon>Neopterygii</taxon>
        <taxon>Teleostei</taxon>
        <taxon>Neoteleostei</taxon>
        <taxon>Acanthomorphata</taxon>
        <taxon>Ovalentaria</taxon>
        <taxon>Cichlomorphae</taxon>
        <taxon>Cichliformes</taxon>
        <taxon>Cichlidae</taxon>
        <taxon>African cichlids</taxon>
        <taxon>Pseudocrenilabrinae</taxon>
        <taxon>Haplochromini</taxon>
        <taxon>Maylandia</taxon>
        <taxon>Maylandia zebra complex</taxon>
    </lineage>
</organism>
<dbReference type="PRINTS" id="PR01551">
    <property type="entry name" value="SPO11HOMOLOG"/>
</dbReference>
<feature type="active site" description="O-(5'-phospho-DNA)-tyrosine intermediate" evidence="14">
    <location>
        <position position="118"/>
    </location>
</feature>
<dbReference type="Pfam" id="PF04406">
    <property type="entry name" value="TP6A_N"/>
    <property type="match status" value="1"/>
</dbReference>
<feature type="domain" description="Topoisomerase 6 subunit A/Spo11 TOPRIM" evidence="16">
    <location>
        <begin position="199"/>
        <end position="372"/>
    </location>
</feature>
<evidence type="ECO:0000256" key="9">
    <source>
        <dbReference type="ARBA" id="ARBA00023029"/>
    </source>
</evidence>
<comment type="similarity">
    <text evidence="4 14">Belongs to the TOP6A family.</text>
</comment>
<evidence type="ECO:0000256" key="5">
    <source>
        <dbReference type="ARBA" id="ARBA00012895"/>
    </source>
</evidence>
<keyword evidence="7" id="KW-0547">Nucleotide-binding</keyword>
<keyword evidence="9 14" id="KW-0799">Topoisomerase</keyword>
<protein>
    <recommendedName>
        <fullName evidence="5">DNA topoisomerase (ATP-hydrolyzing)</fullName>
        <ecNumber evidence="5">5.6.2.2</ecNumber>
    </recommendedName>
    <alternativeName>
        <fullName evidence="13">Meiotic recombination protein SPO11-3</fullName>
    </alternativeName>
</protein>
<dbReference type="GO" id="GO:0007131">
    <property type="term" value="P:reciprocal meiotic recombination"/>
    <property type="evidence" value="ECO:0007669"/>
    <property type="project" value="TreeGrafter"/>
</dbReference>
<dbReference type="GO" id="GO:0005524">
    <property type="term" value="F:ATP binding"/>
    <property type="evidence" value="ECO:0007669"/>
    <property type="project" value="InterPro"/>
</dbReference>
<dbReference type="GO" id="GO:0000228">
    <property type="term" value="C:nuclear chromosome"/>
    <property type="evidence" value="ECO:0007669"/>
    <property type="project" value="TreeGrafter"/>
</dbReference>
<comment type="cofactor">
    <cofactor evidence="2">
        <name>Mg(2+)</name>
        <dbReference type="ChEBI" id="CHEBI:18420"/>
    </cofactor>
</comment>
<feature type="domain" description="Spo11/DNA topoisomerase VI subunit A N-terminal" evidence="15">
    <location>
        <begin position="90"/>
        <end position="150"/>
    </location>
</feature>
<keyword evidence="6" id="KW-0479">Metal-binding</keyword>
<dbReference type="GO" id="GO:0000706">
    <property type="term" value="P:meiotic DNA double-strand break processing"/>
    <property type="evidence" value="ECO:0007669"/>
    <property type="project" value="TreeGrafter"/>
</dbReference>
<evidence type="ECO:0000256" key="1">
    <source>
        <dbReference type="ARBA" id="ARBA00000185"/>
    </source>
</evidence>
<keyword evidence="11 14" id="KW-0413">Isomerase</keyword>
<evidence type="ECO:0000256" key="12">
    <source>
        <dbReference type="ARBA" id="ARBA00023242"/>
    </source>
</evidence>
<keyword evidence="8" id="KW-0460">Magnesium</keyword>
<reference evidence="17 18" key="1">
    <citation type="journal article" date="2014" name="Nature">
        <title>The genomic substrate for adaptive radiation in African cichlid fish.</title>
        <authorList>
            <person name="Brawand D."/>
            <person name="Wagner C.E."/>
            <person name="Li Y.I."/>
            <person name="Malinsky M."/>
            <person name="Keller I."/>
            <person name="Fan S."/>
            <person name="Simakov O."/>
            <person name="Ng A.Y."/>
            <person name="Lim Z.W."/>
            <person name="Bezault E."/>
            <person name="Turner-Maier J."/>
            <person name="Johnson J."/>
            <person name="Alcazar R."/>
            <person name="Noh H.J."/>
            <person name="Russell P."/>
            <person name="Aken B."/>
            <person name="Alfoldi J."/>
            <person name="Amemiya C."/>
            <person name="Azzouzi N."/>
            <person name="Baroiller J.F."/>
            <person name="Barloy-Hubler F."/>
            <person name="Berlin A."/>
            <person name="Bloomquist R."/>
            <person name="Carleton K.L."/>
            <person name="Conte M.A."/>
            <person name="D'Cotta H."/>
            <person name="Eshel O."/>
            <person name="Gaffney L."/>
            <person name="Galibert F."/>
            <person name="Gante H.F."/>
            <person name="Gnerre S."/>
            <person name="Greuter L."/>
            <person name="Guyon R."/>
            <person name="Haddad N.S."/>
            <person name="Haerty W."/>
            <person name="Harris R.M."/>
            <person name="Hofmann H.A."/>
            <person name="Hourlier T."/>
            <person name="Hulata G."/>
            <person name="Jaffe D.B."/>
            <person name="Lara M."/>
            <person name="Lee A.P."/>
            <person name="MacCallum I."/>
            <person name="Mwaiko S."/>
            <person name="Nikaido M."/>
            <person name="Nishihara H."/>
            <person name="Ozouf-Costaz C."/>
            <person name="Penman D.J."/>
            <person name="Przybylski D."/>
            <person name="Rakotomanga M."/>
            <person name="Renn S.C.P."/>
            <person name="Ribeiro F.J."/>
            <person name="Ron M."/>
            <person name="Salzburger W."/>
            <person name="Sanchez-Pulido L."/>
            <person name="Santos M.E."/>
            <person name="Searle S."/>
            <person name="Sharpe T."/>
            <person name="Swofford R."/>
            <person name="Tan F.J."/>
            <person name="Williams L."/>
            <person name="Young S."/>
            <person name="Yin S."/>
            <person name="Okada N."/>
            <person name="Kocher T.D."/>
            <person name="Miska E.A."/>
            <person name="Lander E.S."/>
            <person name="Venkatesh B."/>
            <person name="Fernald R.D."/>
            <person name="Meyer A."/>
            <person name="Ponting C.P."/>
            <person name="Streelman J.T."/>
            <person name="Lindblad-Toh K."/>
            <person name="Seehausen O."/>
            <person name="Di Palma F."/>
        </authorList>
    </citation>
    <scope>NUCLEOTIDE SEQUENCE</scope>
</reference>
<dbReference type="InterPro" id="IPR036388">
    <property type="entry name" value="WH-like_DNA-bd_sf"/>
</dbReference>
<dbReference type="Proteomes" id="UP000265160">
    <property type="component" value="LG20"/>
</dbReference>
<dbReference type="GO" id="GO:0003918">
    <property type="term" value="F:DNA topoisomerase type II (double strand cut, ATP-hydrolyzing) activity"/>
    <property type="evidence" value="ECO:0007669"/>
    <property type="project" value="UniProtKB-UniRule"/>
</dbReference>
<dbReference type="EC" id="5.6.2.2" evidence="5"/>
<dbReference type="AlphaFoldDB" id="A0A3P9DK53"/>
<evidence type="ECO:0000256" key="14">
    <source>
        <dbReference type="PROSITE-ProRule" id="PRU01385"/>
    </source>
</evidence>
<dbReference type="InterPro" id="IPR036078">
    <property type="entry name" value="Spo11/TopoVI_A_sf"/>
</dbReference>
<evidence type="ECO:0000259" key="16">
    <source>
        <dbReference type="Pfam" id="PF21180"/>
    </source>
</evidence>
<dbReference type="InterPro" id="IPR034136">
    <property type="entry name" value="TOPRIM_Topo6A/Spo11"/>
</dbReference>
<reference evidence="17" key="3">
    <citation type="submission" date="2025-09" db="UniProtKB">
        <authorList>
            <consortium name="Ensembl"/>
        </authorList>
    </citation>
    <scope>IDENTIFICATION</scope>
</reference>
<evidence type="ECO:0000256" key="6">
    <source>
        <dbReference type="ARBA" id="ARBA00022723"/>
    </source>
</evidence>
<dbReference type="InterPro" id="IPR002815">
    <property type="entry name" value="Spo11/TopoVI_A"/>
</dbReference>
<dbReference type="PROSITE" id="PS52041">
    <property type="entry name" value="TOPO_IIB"/>
    <property type="match status" value="1"/>
</dbReference>
<dbReference type="InterPro" id="IPR013049">
    <property type="entry name" value="Spo11/TopoVI_A_N"/>
</dbReference>
<dbReference type="InterPro" id="IPR013048">
    <property type="entry name" value="Meiotic_Spo11"/>
</dbReference>
<dbReference type="PANTHER" id="PTHR10848:SF0">
    <property type="entry name" value="MEIOTIC RECOMBINATION PROTEIN SPO11"/>
    <property type="match status" value="1"/>
</dbReference>
<sequence length="378" mass="42305">MESRAAHFCSEIDKLHAKLISISSQEILNRIESIILEIVTSLSKAEAPVLALPNRSSWANISFDSAIGLQMSSRQSVTTIRADCPSSVTKFAQILKILSVIYRLVQSNSYATKRDIYYNNTKLFGSQKAVDSIVDDISCMLKVPRRSLHVLATSKGLISGDLCYMEEDGTRIDCHSSSTAVSVSSNISGIKNIVSSAKFVMIIEKDATFQRLLDDDFCTKISPCIIITGKGVPDVNSRLMVKRLWDELHIPIFALVDADPHGIIHLLEYLSCQTYFAMSFEAHSLTVPSVMWLGLLPSDLQRLRVPKDALIPLTKRDESKLCSLLERPYLTSQPEWQKEMKLMQQSKVKAEIQSLTAIAPDFLTQIYLPNKLRYGGWI</sequence>
<keyword evidence="18" id="KW-1185">Reference proteome</keyword>
<dbReference type="GeneTree" id="ENSGT00390000001787"/>
<accession>A0A3P9DK53</accession>
<evidence type="ECO:0000256" key="13">
    <source>
        <dbReference type="ARBA" id="ARBA00082656"/>
    </source>
</evidence>
<dbReference type="PRINTS" id="PR01550">
    <property type="entry name" value="TOP6AFAMILY"/>
</dbReference>
<evidence type="ECO:0000256" key="7">
    <source>
        <dbReference type="ARBA" id="ARBA00022741"/>
    </source>
</evidence>
<evidence type="ECO:0000256" key="10">
    <source>
        <dbReference type="ARBA" id="ARBA00023125"/>
    </source>
</evidence>
<evidence type="ECO:0000256" key="3">
    <source>
        <dbReference type="ARBA" id="ARBA00004123"/>
    </source>
</evidence>
<comment type="subcellular location">
    <subcellularLocation>
        <location evidence="3">Nucleus</location>
    </subcellularLocation>
</comment>
<dbReference type="FunFam" id="1.10.10.10:FF:000387">
    <property type="entry name" value="DNA topoisomerase 6 subunit A"/>
    <property type="match status" value="1"/>
</dbReference>